<sequence>MCASAYDLFLGRQSSARLCESLGSDDIADVVARCLALLVESLDGMDDPVVERGQWLRVDTLMALRYISLGCSLAEGSPSDTLIPLMRSASEMFYHEGVLRCMVLLLDKLLDSAYMLTRKRDAGCLPEDPRPCELLLARELRCCFNIIYVCLLFNLHRPDFAEECLVGSSRGVVGVPHDTGSNERGSRRGGGGVKMSVEDVKLMFEGVTRWTSSDDHEELLDAVCGDKHHPHSPGEVETSDAEHIVTL</sequence>
<organism evidence="2 3">
    <name type="scientific">Perkinsus olseni</name>
    <name type="common">Perkinsus atlanticus</name>
    <dbReference type="NCBI Taxonomy" id="32597"/>
    <lineage>
        <taxon>Eukaryota</taxon>
        <taxon>Sar</taxon>
        <taxon>Alveolata</taxon>
        <taxon>Perkinsozoa</taxon>
        <taxon>Perkinsea</taxon>
        <taxon>Perkinsida</taxon>
        <taxon>Perkinsidae</taxon>
        <taxon>Perkinsus</taxon>
    </lineage>
</organism>
<evidence type="ECO:0000313" key="2">
    <source>
        <dbReference type="EMBL" id="KAF4690746.1"/>
    </source>
</evidence>
<evidence type="ECO:0000256" key="1">
    <source>
        <dbReference type="SAM" id="MobiDB-lite"/>
    </source>
</evidence>
<reference evidence="2 3" key="1">
    <citation type="submission" date="2020-04" db="EMBL/GenBank/DDBJ databases">
        <title>Perkinsus olseni comparative genomics.</title>
        <authorList>
            <person name="Bogema D.R."/>
        </authorList>
    </citation>
    <scope>NUCLEOTIDE SEQUENCE [LARGE SCALE GENOMIC DNA]</scope>
    <source>
        <strain evidence="2">00978-12</strain>
    </source>
</reference>
<dbReference type="Proteomes" id="UP000541610">
    <property type="component" value="Unassembled WGS sequence"/>
</dbReference>
<dbReference type="EMBL" id="JABANP010000093">
    <property type="protein sequence ID" value="KAF4690746.1"/>
    <property type="molecule type" value="Genomic_DNA"/>
</dbReference>
<comment type="caution">
    <text evidence="2">The sequence shown here is derived from an EMBL/GenBank/DDBJ whole genome shotgun (WGS) entry which is preliminary data.</text>
</comment>
<accession>A0A7J6P4P8</accession>
<proteinExistence type="predicted"/>
<gene>
    <name evidence="2" type="ORF">FOZ60_016944</name>
</gene>
<feature type="region of interest" description="Disordered" evidence="1">
    <location>
        <begin position="226"/>
        <end position="247"/>
    </location>
</feature>
<evidence type="ECO:0000313" key="3">
    <source>
        <dbReference type="Proteomes" id="UP000541610"/>
    </source>
</evidence>
<dbReference type="AlphaFoldDB" id="A0A7J6P4P8"/>
<protein>
    <submittedName>
        <fullName evidence="2">Uncharacterized protein</fullName>
    </submittedName>
</protein>
<name>A0A7J6P4P8_PEROL</name>